<dbReference type="GO" id="GO:0047355">
    <property type="term" value="F:CDP-glycerol glycerophosphotransferase activity"/>
    <property type="evidence" value="ECO:0007669"/>
    <property type="project" value="InterPro"/>
</dbReference>
<evidence type="ECO:0000313" key="3">
    <source>
        <dbReference type="Proteomes" id="UP000293345"/>
    </source>
</evidence>
<proteinExistence type="predicted"/>
<dbReference type="SUPFAM" id="SSF53448">
    <property type="entry name" value="Nucleotide-diphospho-sugar transferases"/>
    <property type="match status" value="1"/>
</dbReference>
<dbReference type="AlphaFoldDB" id="A0A4Q2K2H9"/>
<dbReference type="InterPro" id="IPR001173">
    <property type="entry name" value="Glyco_trans_2-like"/>
</dbReference>
<gene>
    <name evidence="2" type="ORF">ET524_08535</name>
</gene>
<sequence>MNAFAKKMKKTAFKKAKKVLPQETVLRIQKQRLEGGFGVTYKPNSYEGRYTYSVVSAVYNAEKYLDDFFESLTTQTINDERLKLVMVDDGSTDGSAKVIANWKQRFPELIDYYYKENGGQASARNLGLDHVTSDWVTFIDPDDFVSESYFEEVDRTVSTYSDVQFATCRIIFYNETKGEYFDKHPLRGEFKNDISLFNVNDDYLPITLSASKSFFRMSRIGGMDALFNEEIKPNFEDAHFLNRYLLSLDEGRIAYLRKPIYYYRKRDNGTSTLDSSWGSSEKFTTVLEKGYLDLLRRANEKCGHTPYYIQETVLYDLQWYFKQLIGHEERSQHFEDVGLGDIFWDNLHKIFGYIDANVIEGISGGWLNFETKYACLNAFKRVRPDNQVAYIERIDYKSKVMQIRSLNMDFDLFKNGVKLDPVEIKRVSRTLFGREFYSLYMSWFSLPAEKDTLSYNVHDNTADLRLSIKGKQPCHHVQMKDINAIYRAGWDKYKQDSDDIWLFMDRDTQADDNAEHLYRWMKINHPEQKSYFVLRKEAKDWQRLSDEGFELLAFGSKEHEEFLKKCSTIVSSHADGFVHSYFGDNFYKSKRFIFLQHGVIHNNLSGWLNGKPIDVMFTSATREAESIRGDGSSYLLTPRQVELTGLPRHDALLRKKSLKKSILIMPTWRNKLSGDKIGKGNVRGLNDAFKDSEYKQRWESFLNSDSLRSVAQNTGLDVVFYPHANTFPYVESGVFSIPSYIKVEGNQTGASIQQEFANAVLMITDYSSTAFETAYLNKECLYYQFDSESFFSGMQVYSKGYFDFKKDGFGPVVKTEKALVEELKACAERGFVPEEKYAKRMSEFFAFHDGKCCERVYKRIKELDEGRY</sequence>
<dbReference type="InterPro" id="IPR029044">
    <property type="entry name" value="Nucleotide-diphossugar_trans"/>
</dbReference>
<keyword evidence="2" id="KW-0808">Transferase</keyword>
<dbReference type="RefSeq" id="WP_129424974.1">
    <property type="nucleotide sequence ID" value="NZ_SDPW01000001.1"/>
</dbReference>
<reference evidence="2 3" key="1">
    <citation type="submission" date="2019-01" db="EMBL/GenBank/DDBJ databases">
        <title>Senegalimassilia sp. nov. KGMB04484 isolated human feces.</title>
        <authorList>
            <person name="Han K.-I."/>
            <person name="Kim J.-S."/>
            <person name="Lee K.C."/>
            <person name="Suh M.K."/>
            <person name="Eom M.K."/>
            <person name="Lee J.H."/>
            <person name="Park S.-H."/>
            <person name="Kang S.W."/>
            <person name="Park J.-E."/>
            <person name="Oh B.S."/>
            <person name="Yu S.Y."/>
            <person name="Choi S.-H."/>
            <person name="Lee D.H."/>
            <person name="Yoon H."/>
            <person name="Kim B.-Y."/>
            <person name="Lee J.H."/>
            <person name="Lee J.-S."/>
        </authorList>
    </citation>
    <scope>NUCLEOTIDE SEQUENCE [LARGE SCALE GENOMIC DNA]</scope>
    <source>
        <strain evidence="2 3">KGMB04484</strain>
    </source>
</reference>
<feature type="domain" description="Glycosyltransferase 2-like" evidence="1">
    <location>
        <begin position="53"/>
        <end position="180"/>
    </location>
</feature>
<accession>A0A4Q2K2H9</accession>
<dbReference type="EMBL" id="SDPW01000001">
    <property type="protein sequence ID" value="RXZ54520.1"/>
    <property type="molecule type" value="Genomic_DNA"/>
</dbReference>
<dbReference type="Pfam" id="PF00535">
    <property type="entry name" value="Glycos_transf_2"/>
    <property type="match status" value="1"/>
</dbReference>
<dbReference type="Proteomes" id="UP000293345">
    <property type="component" value="Unassembled WGS sequence"/>
</dbReference>
<keyword evidence="3" id="KW-1185">Reference proteome</keyword>
<protein>
    <submittedName>
        <fullName evidence="2">Glycosyltransferase</fullName>
    </submittedName>
</protein>
<dbReference type="GO" id="GO:0016020">
    <property type="term" value="C:membrane"/>
    <property type="evidence" value="ECO:0007669"/>
    <property type="project" value="InterPro"/>
</dbReference>
<dbReference type="Pfam" id="PF04464">
    <property type="entry name" value="Glyphos_transf"/>
    <property type="match status" value="1"/>
</dbReference>
<evidence type="ECO:0000313" key="2">
    <source>
        <dbReference type="EMBL" id="RXZ54520.1"/>
    </source>
</evidence>
<name>A0A4Q2K2H9_9ACTN</name>
<dbReference type="CDD" id="cd00761">
    <property type="entry name" value="Glyco_tranf_GTA_type"/>
    <property type="match status" value="1"/>
</dbReference>
<evidence type="ECO:0000259" key="1">
    <source>
        <dbReference type="Pfam" id="PF00535"/>
    </source>
</evidence>
<dbReference type="SUPFAM" id="SSF53756">
    <property type="entry name" value="UDP-Glycosyltransferase/glycogen phosphorylase"/>
    <property type="match status" value="1"/>
</dbReference>
<dbReference type="InterPro" id="IPR007554">
    <property type="entry name" value="Glycerophosphate_synth"/>
</dbReference>
<dbReference type="InterPro" id="IPR043148">
    <property type="entry name" value="TagF_C"/>
</dbReference>
<dbReference type="PANTHER" id="PTHR22916:SF64">
    <property type="entry name" value="TRANSFERASE, PUTATIVE-RELATED"/>
    <property type="match status" value="1"/>
</dbReference>
<comment type="caution">
    <text evidence="2">The sequence shown here is derived from an EMBL/GenBank/DDBJ whole genome shotgun (WGS) entry which is preliminary data.</text>
</comment>
<dbReference type="OrthoDB" id="396512at2"/>
<dbReference type="Gene3D" id="3.90.550.10">
    <property type="entry name" value="Spore Coat Polysaccharide Biosynthesis Protein SpsA, Chain A"/>
    <property type="match status" value="1"/>
</dbReference>
<organism evidence="2 3">
    <name type="scientific">Senegalimassilia faecalis</name>
    <dbReference type="NCBI Taxonomy" id="2509433"/>
    <lineage>
        <taxon>Bacteria</taxon>
        <taxon>Bacillati</taxon>
        <taxon>Actinomycetota</taxon>
        <taxon>Coriobacteriia</taxon>
        <taxon>Coriobacteriales</taxon>
        <taxon>Coriobacteriaceae</taxon>
        <taxon>Senegalimassilia</taxon>
    </lineage>
</organism>
<dbReference type="PANTHER" id="PTHR22916">
    <property type="entry name" value="GLYCOSYLTRANSFERASE"/>
    <property type="match status" value="1"/>
</dbReference>
<dbReference type="Gene3D" id="3.40.50.12580">
    <property type="match status" value="1"/>
</dbReference>